<dbReference type="GO" id="GO:0002100">
    <property type="term" value="P:tRNA wobble adenosine to inosine editing"/>
    <property type="evidence" value="ECO:0007669"/>
    <property type="project" value="InterPro"/>
</dbReference>
<feature type="region of interest" description="Disordered" evidence="2">
    <location>
        <begin position="334"/>
        <end position="376"/>
    </location>
</feature>
<dbReference type="SUPFAM" id="SSF53927">
    <property type="entry name" value="Cytidine deaminase-like"/>
    <property type="match status" value="1"/>
</dbReference>
<dbReference type="OrthoDB" id="1701769at2759"/>
<feature type="compositionally biased region" description="Polar residues" evidence="2">
    <location>
        <begin position="54"/>
        <end position="64"/>
    </location>
</feature>
<evidence type="ECO:0000256" key="1">
    <source>
        <dbReference type="ARBA" id="ARBA00022801"/>
    </source>
</evidence>
<feature type="compositionally biased region" description="Polar residues" evidence="2">
    <location>
        <begin position="71"/>
        <end position="83"/>
    </location>
</feature>
<feature type="domain" description="CMP/dCMP-type deaminase" evidence="3">
    <location>
        <begin position="177"/>
        <end position="323"/>
    </location>
</feature>
<evidence type="ECO:0000259" key="3">
    <source>
        <dbReference type="PROSITE" id="PS51747"/>
    </source>
</evidence>
<evidence type="ECO:0000313" key="4">
    <source>
        <dbReference type="EMBL" id="KAH7264686.1"/>
    </source>
</evidence>
<name>A0A9P9KNB1_FUSRE</name>
<feature type="compositionally biased region" description="Acidic residues" evidence="2">
    <location>
        <begin position="435"/>
        <end position="449"/>
    </location>
</feature>
<feature type="region of interest" description="Disordered" evidence="2">
    <location>
        <begin position="26"/>
        <end position="100"/>
    </location>
</feature>
<dbReference type="PANTHER" id="PTHR11079:SF149">
    <property type="entry name" value="TRNA-SPECIFIC ADENOSINE DEAMINASE 2"/>
    <property type="match status" value="1"/>
</dbReference>
<organism evidence="4 5">
    <name type="scientific">Fusarium redolens</name>
    <dbReference type="NCBI Taxonomy" id="48865"/>
    <lineage>
        <taxon>Eukaryota</taxon>
        <taxon>Fungi</taxon>
        <taxon>Dikarya</taxon>
        <taxon>Ascomycota</taxon>
        <taxon>Pezizomycotina</taxon>
        <taxon>Sordariomycetes</taxon>
        <taxon>Hypocreomycetidae</taxon>
        <taxon>Hypocreales</taxon>
        <taxon>Nectriaceae</taxon>
        <taxon>Fusarium</taxon>
        <taxon>Fusarium redolens species complex</taxon>
    </lineage>
</organism>
<evidence type="ECO:0000256" key="2">
    <source>
        <dbReference type="SAM" id="MobiDB-lite"/>
    </source>
</evidence>
<accession>A0A9P9KNB1</accession>
<dbReference type="Proteomes" id="UP000720189">
    <property type="component" value="Unassembled WGS sequence"/>
</dbReference>
<sequence length="488" mass="51096">MGVFKSLGLSPAKAAGAKALRRLFGRVLPGETDSASDTDQTGKGKSSNDHNIQRENNNSITDSSSTKHQDTSAPTDNRQQPHALTTAETSTTTSDMVSPQKRVPQGIADKENQPPNPAQLSDSLSRLNIGEDKAVATSPKPVVSTAPAVAAVDAAPAVEAVPAAPIYTDPAVIAERAIHMKFTEEALDMARLALRTNETPVGCVLVHDGKVIARGMNATNNGPRTTYLKPMPENQSPGASDTSSVESGPVDEGNEDGSKGHLYPYGQKCHPDARVDRSIIRESILYVTVEPCVMCASLLRQLGIKKVYFGAVNDKFGGTGGVFSIHANSLPVSADGQTASAHPTPKPAQLPDGSGTLGVSYPPGGGDGGNLESGYEIEGGWGRDEAVALLRRFYVQENGRAPVPRKKEGRAARLAAMMEGEGTGEGTGESNGESNGEDNGEGNDDENSEETQTPDAATPVPESQVLDLPTSTQTLKETPAPLGDRTNI</sequence>
<feature type="compositionally biased region" description="Low complexity" evidence="2">
    <location>
        <begin position="85"/>
        <end position="94"/>
    </location>
</feature>
<dbReference type="Pfam" id="PF00383">
    <property type="entry name" value="dCMP_cyt_deam_1"/>
    <property type="match status" value="2"/>
</dbReference>
<feature type="region of interest" description="Disordered" evidence="2">
    <location>
        <begin position="419"/>
        <end position="488"/>
    </location>
</feature>
<dbReference type="PANTHER" id="PTHR11079">
    <property type="entry name" value="CYTOSINE DEAMINASE FAMILY MEMBER"/>
    <property type="match status" value="1"/>
</dbReference>
<evidence type="ECO:0000313" key="5">
    <source>
        <dbReference type="Proteomes" id="UP000720189"/>
    </source>
</evidence>
<feature type="compositionally biased region" description="Basic and acidic residues" evidence="2">
    <location>
        <begin position="40"/>
        <end position="53"/>
    </location>
</feature>
<dbReference type="PROSITE" id="PS51747">
    <property type="entry name" value="CYT_DCMP_DEAMINASES_2"/>
    <property type="match status" value="1"/>
</dbReference>
<dbReference type="EMBL" id="JAGMUX010000003">
    <property type="protein sequence ID" value="KAH7264686.1"/>
    <property type="molecule type" value="Genomic_DNA"/>
</dbReference>
<keyword evidence="5" id="KW-1185">Reference proteome</keyword>
<protein>
    <recommendedName>
        <fullName evidence="3">CMP/dCMP-type deaminase domain-containing protein</fullName>
    </recommendedName>
</protein>
<gene>
    <name evidence="4" type="ORF">BKA55DRAFT_685179</name>
</gene>
<dbReference type="GO" id="GO:0052717">
    <property type="term" value="F:tRNA-specific adenosine-34 deaminase activity"/>
    <property type="evidence" value="ECO:0007669"/>
    <property type="project" value="UniProtKB-EC"/>
</dbReference>
<dbReference type="AlphaFoldDB" id="A0A9P9KNB1"/>
<dbReference type="CDD" id="cd01285">
    <property type="entry name" value="nucleoside_deaminase"/>
    <property type="match status" value="1"/>
</dbReference>
<dbReference type="GO" id="GO:0005634">
    <property type="term" value="C:nucleus"/>
    <property type="evidence" value="ECO:0007669"/>
    <property type="project" value="TreeGrafter"/>
</dbReference>
<dbReference type="GO" id="GO:0046872">
    <property type="term" value="F:metal ion binding"/>
    <property type="evidence" value="ECO:0007669"/>
    <property type="project" value="UniProtKB-KW"/>
</dbReference>
<keyword evidence="1" id="KW-0378">Hydrolase</keyword>
<comment type="caution">
    <text evidence="4">The sequence shown here is derived from an EMBL/GenBank/DDBJ whole genome shotgun (WGS) entry which is preliminary data.</text>
</comment>
<proteinExistence type="predicted"/>
<dbReference type="InterPro" id="IPR002125">
    <property type="entry name" value="CMP_dCMP_dom"/>
</dbReference>
<dbReference type="GO" id="GO:0005737">
    <property type="term" value="C:cytoplasm"/>
    <property type="evidence" value="ECO:0007669"/>
    <property type="project" value="TreeGrafter"/>
</dbReference>
<dbReference type="InterPro" id="IPR016193">
    <property type="entry name" value="Cytidine_deaminase-like"/>
</dbReference>
<feature type="region of interest" description="Disordered" evidence="2">
    <location>
        <begin position="216"/>
        <end position="267"/>
    </location>
</feature>
<feature type="compositionally biased region" description="Polar residues" evidence="2">
    <location>
        <begin position="233"/>
        <end position="246"/>
    </location>
</feature>
<dbReference type="RefSeq" id="XP_046053421.1">
    <property type="nucleotide sequence ID" value="XM_046198753.1"/>
</dbReference>
<dbReference type="GeneID" id="70228707"/>
<dbReference type="Gene3D" id="3.40.140.10">
    <property type="entry name" value="Cytidine Deaminase, domain 2"/>
    <property type="match status" value="1"/>
</dbReference>
<reference evidence="4" key="1">
    <citation type="journal article" date="2021" name="Nat. Commun.">
        <title>Genetic determinants of endophytism in the Arabidopsis root mycobiome.</title>
        <authorList>
            <person name="Mesny F."/>
            <person name="Miyauchi S."/>
            <person name="Thiergart T."/>
            <person name="Pickel B."/>
            <person name="Atanasova L."/>
            <person name="Karlsson M."/>
            <person name="Huettel B."/>
            <person name="Barry K.W."/>
            <person name="Haridas S."/>
            <person name="Chen C."/>
            <person name="Bauer D."/>
            <person name="Andreopoulos W."/>
            <person name="Pangilinan J."/>
            <person name="LaButti K."/>
            <person name="Riley R."/>
            <person name="Lipzen A."/>
            <person name="Clum A."/>
            <person name="Drula E."/>
            <person name="Henrissat B."/>
            <person name="Kohler A."/>
            <person name="Grigoriev I.V."/>
            <person name="Martin F.M."/>
            <person name="Hacquard S."/>
        </authorList>
    </citation>
    <scope>NUCLEOTIDE SEQUENCE</scope>
    <source>
        <strain evidence="4">MPI-CAGE-AT-0023</strain>
    </source>
</reference>